<dbReference type="Proteomes" id="UP000823399">
    <property type="component" value="Unassembled WGS sequence"/>
</dbReference>
<evidence type="ECO:0000313" key="3">
    <source>
        <dbReference type="Proteomes" id="UP000823399"/>
    </source>
</evidence>
<dbReference type="AlphaFoldDB" id="A0A9P7EW08"/>
<comment type="caution">
    <text evidence="2">The sequence shown here is derived from an EMBL/GenBank/DDBJ whole genome shotgun (WGS) entry which is preliminary data.</text>
</comment>
<dbReference type="OrthoDB" id="2667725at2759"/>
<accession>A0A9P7EW08</accession>
<dbReference type="RefSeq" id="XP_041286818.1">
    <property type="nucleotide sequence ID" value="XM_041431897.1"/>
</dbReference>
<evidence type="ECO:0000313" key="2">
    <source>
        <dbReference type="EMBL" id="KAG2092293.1"/>
    </source>
</evidence>
<gene>
    <name evidence="2" type="ORF">F5147DRAFT_585922</name>
</gene>
<organism evidence="2 3">
    <name type="scientific">Suillus discolor</name>
    <dbReference type="NCBI Taxonomy" id="1912936"/>
    <lineage>
        <taxon>Eukaryota</taxon>
        <taxon>Fungi</taxon>
        <taxon>Dikarya</taxon>
        <taxon>Basidiomycota</taxon>
        <taxon>Agaricomycotina</taxon>
        <taxon>Agaricomycetes</taxon>
        <taxon>Agaricomycetidae</taxon>
        <taxon>Boletales</taxon>
        <taxon>Suillineae</taxon>
        <taxon>Suillaceae</taxon>
        <taxon>Suillus</taxon>
    </lineage>
</organism>
<proteinExistence type="predicted"/>
<feature type="region of interest" description="Disordered" evidence="1">
    <location>
        <begin position="76"/>
        <end position="107"/>
    </location>
</feature>
<keyword evidence="3" id="KW-1185">Reference proteome</keyword>
<feature type="region of interest" description="Disordered" evidence="1">
    <location>
        <begin position="196"/>
        <end position="239"/>
    </location>
</feature>
<dbReference type="GeneID" id="64694156"/>
<evidence type="ECO:0000256" key="1">
    <source>
        <dbReference type="SAM" id="MobiDB-lite"/>
    </source>
</evidence>
<dbReference type="EMBL" id="JABBWM010000091">
    <property type="protein sequence ID" value="KAG2092293.1"/>
    <property type="molecule type" value="Genomic_DNA"/>
</dbReference>
<feature type="compositionally biased region" description="Acidic residues" evidence="1">
    <location>
        <begin position="218"/>
        <end position="239"/>
    </location>
</feature>
<feature type="compositionally biased region" description="Basic and acidic residues" evidence="1">
    <location>
        <begin position="89"/>
        <end position="98"/>
    </location>
</feature>
<reference evidence="2" key="1">
    <citation type="journal article" date="2020" name="New Phytol.">
        <title>Comparative genomics reveals dynamic genome evolution in host specialist ectomycorrhizal fungi.</title>
        <authorList>
            <person name="Lofgren L.A."/>
            <person name="Nguyen N.H."/>
            <person name="Vilgalys R."/>
            <person name="Ruytinx J."/>
            <person name="Liao H.L."/>
            <person name="Branco S."/>
            <person name="Kuo A."/>
            <person name="LaButti K."/>
            <person name="Lipzen A."/>
            <person name="Andreopoulos W."/>
            <person name="Pangilinan J."/>
            <person name="Riley R."/>
            <person name="Hundley H."/>
            <person name="Na H."/>
            <person name="Barry K."/>
            <person name="Grigoriev I.V."/>
            <person name="Stajich J.E."/>
            <person name="Kennedy P.G."/>
        </authorList>
    </citation>
    <scope>NUCLEOTIDE SEQUENCE</scope>
    <source>
        <strain evidence="2">FC423</strain>
    </source>
</reference>
<protein>
    <submittedName>
        <fullName evidence="2">Uncharacterized protein</fullName>
    </submittedName>
</protein>
<sequence>MATSLVTSNQGHLPLLQPSPVRVLADAIHQYQNAHSVENPSLPFDDIEVTENAFRSSSTQTPSSFFESLTCLSPNNAVAGPSTPSPLDDFSRTEEAKNNSKKRGKLMGNGLPCYLSGDAFYTRVVDHEKAAADEEVAKQARKEGREQHAAVLEEWKKTEEARKKRNRELKGKYQMDLERWKEEKELAKLEKRRLAWKKPTRGKLEAPLPKPVLAEGTAGDELDVDGDDHENASDEDEEE</sequence>
<name>A0A9P7EW08_9AGAM</name>